<keyword evidence="1" id="KW-0732">Signal</keyword>
<feature type="chain" id="PRO_5033016819" evidence="1">
    <location>
        <begin position="20"/>
        <end position="307"/>
    </location>
</feature>
<keyword evidence="3" id="KW-1185">Reference proteome</keyword>
<dbReference type="Proteomes" id="UP000554342">
    <property type="component" value="Unassembled WGS sequence"/>
</dbReference>
<gene>
    <name evidence="2" type="ORF">FHR23_001961</name>
</gene>
<comment type="caution">
    <text evidence="2">The sequence shown here is derived from an EMBL/GenBank/DDBJ whole genome shotgun (WGS) entry which is preliminary data.</text>
</comment>
<name>A0A840YZE7_9SPHN</name>
<accession>A0A840YZE7</accession>
<protein>
    <submittedName>
        <fullName evidence="2">Tetratricopeptide (TPR) repeat protein</fullName>
    </submittedName>
</protein>
<dbReference type="InterPro" id="IPR011990">
    <property type="entry name" value="TPR-like_helical_dom_sf"/>
</dbReference>
<sequence>MAIAGAVAATVTLAGQAFAETATQDGYFAAPDREASYLQRLAIDGFDGKAGPELEDAITRALMASGHFDVMTATRRAFRNGDAQGLLSGTILTSVNRSRFRDTRETCVERKDGDCVKHERKKVDCLRRTATVRASLQIERTADSRIVYSQQIPQSTTLSWCPGDRHEESIDTVMMRMIGQIAGQFAADITPEHKRYAIRFRESRKDMPKEIGKQFKEAVHMTKRDVDAACQSWQALDAQLPDNASITFDLGLCAEHKGDYQGALAKYERASQLIGGSNNEGDEGVARIHRLIAGREDQRRFAQDGAM</sequence>
<evidence type="ECO:0000313" key="3">
    <source>
        <dbReference type="Proteomes" id="UP000554342"/>
    </source>
</evidence>
<dbReference type="SUPFAM" id="SSF48452">
    <property type="entry name" value="TPR-like"/>
    <property type="match status" value="1"/>
</dbReference>
<proteinExistence type="predicted"/>
<dbReference type="EMBL" id="JACIJI010000003">
    <property type="protein sequence ID" value="MBB5719023.1"/>
    <property type="molecule type" value="Genomic_DNA"/>
</dbReference>
<dbReference type="RefSeq" id="WP_184003388.1">
    <property type="nucleotide sequence ID" value="NZ_BAABIF010000002.1"/>
</dbReference>
<reference evidence="2 3" key="1">
    <citation type="submission" date="2020-08" db="EMBL/GenBank/DDBJ databases">
        <title>Genomic Encyclopedia of Type Strains, Phase IV (KMG-IV): sequencing the most valuable type-strain genomes for metagenomic binning, comparative biology and taxonomic classification.</title>
        <authorList>
            <person name="Goeker M."/>
        </authorList>
    </citation>
    <scope>NUCLEOTIDE SEQUENCE [LARGE SCALE GENOMIC DNA]</scope>
    <source>
        <strain evidence="2 3">DSM 27203</strain>
    </source>
</reference>
<dbReference type="AlphaFoldDB" id="A0A840YZE7"/>
<feature type="signal peptide" evidence="1">
    <location>
        <begin position="1"/>
        <end position="19"/>
    </location>
</feature>
<evidence type="ECO:0000313" key="2">
    <source>
        <dbReference type="EMBL" id="MBB5719023.1"/>
    </source>
</evidence>
<dbReference type="Gene3D" id="1.25.40.10">
    <property type="entry name" value="Tetratricopeptide repeat domain"/>
    <property type="match status" value="1"/>
</dbReference>
<evidence type="ECO:0000256" key="1">
    <source>
        <dbReference type="SAM" id="SignalP"/>
    </source>
</evidence>
<organism evidence="2 3">
    <name type="scientific">Stakelama sediminis</name>
    <dbReference type="NCBI Taxonomy" id="463200"/>
    <lineage>
        <taxon>Bacteria</taxon>
        <taxon>Pseudomonadati</taxon>
        <taxon>Pseudomonadota</taxon>
        <taxon>Alphaproteobacteria</taxon>
        <taxon>Sphingomonadales</taxon>
        <taxon>Sphingomonadaceae</taxon>
        <taxon>Stakelama</taxon>
    </lineage>
</organism>